<dbReference type="InterPro" id="IPR056490">
    <property type="entry name" value="Rcc01698_C"/>
</dbReference>
<name>A0A6G6IV34_PSENT</name>
<organism evidence="3 4">
    <name type="scientific">Pseudomonas nitroreducens</name>
    <dbReference type="NCBI Taxonomy" id="46680"/>
    <lineage>
        <taxon>Bacteria</taxon>
        <taxon>Pseudomonadati</taxon>
        <taxon>Pseudomonadota</taxon>
        <taxon>Gammaproteobacteria</taxon>
        <taxon>Pseudomonadales</taxon>
        <taxon>Pseudomonadaceae</taxon>
        <taxon>Pseudomonas</taxon>
    </lineage>
</organism>
<dbReference type="Proteomes" id="UP000501063">
    <property type="component" value="Chromosome"/>
</dbReference>
<dbReference type="KEGG" id="pnt:G5B91_11185"/>
<dbReference type="InterPro" id="IPR032876">
    <property type="entry name" value="J_dom"/>
</dbReference>
<dbReference type="EMBL" id="CP049140">
    <property type="protein sequence ID" value="QIE86803.1"/>
    <property type="molecule type" value="Genomic_DNA"/>
</dbReference>
<feature type="domain" description="Tip attachment protein J" evidence="1">
    <location>
        <begin position="514"/>
        <end position="663"/>
    </location>
</feature>
<accession>A0A6G6IV34</accession>
<dbReference type="Pfam" id="PF13550">
    <property type="entry name" value="Phage-tail_3"/>
    <property type="match status" value="1"/>
</dbReference>
<dbReference type="RefSeq" id="WP_024763232.1">
    <property type="nucleotide sequence ID" value="NZ_CP049140.1"/>
</dbReference>
<dbReference type="AlphaFoldDB" id="A0A6G6IV34"/>
<evidence type="ECO:0000259" key="1">
    <source>
        <dbReference type="Pfam" id="PF13550"/>
    </source>
</evidence>
<protein>
    <submittedName>
        <fullName evidence="3">Uncharacterized protein</fullName>
    </submittedName>
</protein>
<evidence type="ECO:0000313" key="4">
    <source>
        <dbReference type="Proteomes" id="UP000501063"/>
    </source>
</evidence>
<feature type="domain" description="Rcc01698-like C-terminal" evidence="2">
    <location>
        <begin position="774"/>
        <end position="869"/>
    </location>
</feature>
<evidence type="ECO:0000313" key="3">
    <source>
        <dbReference type="EMBL" id="QIE86803.1"/>
    </source>
</evidence>
<proteinExistence type="predicted"/>
<gene>
    <name evidence="3" type="ORF">G5B91_11185</name>
</gene>
<dbReference type="Pfam" id="PF23666">
    <property type="entry name" value="Rcc01698_C"/>
    <property type="match status" value="1"/>
</dbReference>
<sequence>MTTVAAVAGVGIVGALLLGLSNRQKMVIEQGKLSSRVWQGSEYGGDIPRMYGTVGLEGSQIVWLEHNKLKEKVKKKKSGGKGGGSSTTTKIYTYFATFALMLCQGEVAGVRRIWCGDKLIYNAGSDDLETIIASNQAAKGWKLYRGTDDQLPDPRYEADVGVGNAPAFRGYTYIAFYDFALADYSNTLQAAQFKVELLSNQSVEPLNLVATLDTGLQRLDGSSLTGIINPLDDSITATWLGWDTGAAAFFLYKGRENSRSKTFLTSDPQAVYALSGSGDAEYAYCSVDGKRVVIGNNAWLLPSSISGFSKRVHAHGDEYLIHTFYEFETKSILNLVKGTSLAIGNGTAVCIGSGFAYYYSPSDNTLRTVDVESMLQVASVTLDFMPLTSSSSRDDDAAAYDDGILWWYYGISSKLYGIDVQTGRKMYELAWSNPSGGGVVSVKSRDGIVALAAKGSATSRYKVYVFKIDDIRVDATVLGDVIESEVMFSNLLGPLDIDVSALTQTVTGYRVSGGSIRSVIEPLQGAYPFDVVPSGYKIKFVPRGQAPVVTIPWEDLAAANGDEIGDSLPYSREMDSQLPQKVTITALSSTREYGAATQSYERLSTSAVNIEQRDIPLVLSDDEIAQMAEKLLFLRWLERDDFSYSLPPTYSALEPADVVTIQAKFGTFELLQKEVNYEDDGRLTCKAKANSAPLYTSRAVGAPGPGPDGTVVFSGPSLLLLLDIPTVDETIQNAPGFVGVMGGYNDGWPGGVAIMSNDGGQTWNDLQGYTGEPTLGSALNALPASNCTVIDQRTLQVSLLAGELESITRDQMLAGQHYVAYGADGRWEIMRFQTATLQTDGTYLVSGFVRGERGTEWATGLHQLGDWFVFLDDPDNTFIGAPVESIGLQRLYRAITSGAALDSAADQAFTYRGVNLECLSPVYARGSRDVSSNFTGTFTRRSRLSSSWWTNGVVAPIGEVSEAYEIDVMSGSTVKRTIAVTSPTWAYSAANQTTDFGSPQSSITFRIYQLSAVVGRGFPLEVTL</sequence>
<reference evidence="3 4" key="1">
    <citation type="submission" date="2020-02" db="EMBL/GenBank/DDBJ databases">
        <title>Integrative conjugative elements (ICEs) and plasmids drive adaptation of Pseudomonas nitroreducens strain HBP1 to wastewater environment.</title>
        <authorList>
            <person name="Sentchilo V."/>
            <person name="Carraro N."/>
            <person name="Bertelli C."/>
            <person name="van der Meer J.R."/>
        </authorList>
    </citation>
    <scope>NUCLEOTIDE SEQUENCE [LARGE SCALE GENOMIC DNA]</scope>
    <source>
        <strain evidence="3 4">HBP1</strain>
    </source>
</reference>
<evidence type="ECO:0000259" key="2">
    <source>
        <dbReference type="Pfam" id="PF23666"/>
    </source>
</evidence>